<dbReference type="InterPro" id="IPR010982">
    <property type="entry name" value="Lambda_DNA-bd_dom_sf"/>
</dbReference>
<dbReference type="Proteomes" id="UP000198556">
    <property type="component" value="Unassembled WGS sequence"/>
</dbReference>
<dbReference type="InterPro" id="IPR014710">
    <property type="entry name" value="RmlC-like_jellyroll"/>
</dbReference>
<dbReference type="Gene3D" id="2.60.120.10">
    <property type="entry name" value="Jelly Rolls"/>
    <property type="match status" value="1"/>
</dbReference>
<evidence type="ECO:0000256" key="1">
    <source>
        <dbReference type="ARBA" id="ARBA00023125"/>
    </source>
</evidence>
<dbReference type="STRING" id="137733.SAMN05421767_1591"/>
<protein>
    <submittedName>
        <fullName evidence="3">Transcriptional regulator, XRE family with cupin sensor</fullName>
    </submittedName>
</protein>
<dbReference type="AlphaFoldDB" id="A0A1H9PJ51"/>
<keyword evidence="1" id="KW-0238">DNA-binding</keyword>
<dbReference type="InterPro" id="IPR050807">
    <property type="entry name" value="TransReg_Diox_bact_type"/>
</dbReference>
<evidence type="ECO:0000313" key="4">
    <source>
        <dbReference type="Proteomes" id="UP000198556"/>
    </source>
</evidence>
<dbReference type="EMBL" id="FOGF01000059">
    <property type="protein sequence ID" value="SER47875.1"/>
    <property type="molecule type" value="Genomic_DNA"/>
</dbReference>
<gene>
    <name evidence="3" type="ORF">SAMN05421767_1591</name>
</gene>
<keyword evidence="4" id="KW-1185">Reference proteome</keyword>
<dbReference type="SMART" id="SM00530">
    <property type="entry name" value="HTH_XRE"/>
    <property type="match status" value="1"/>
</dbReference>
<dbReference type="Pfam" id="PF07883">
    <property type="entry name" value="Cupin_2"/>
    <property type="match status" value="1"/>
</dbReference>
<dbReference type="InterPro" id="IPR013096">
    <property type="entry name" value="Cupin_2"/>
</dbReference>
<reference evidence="3 4" key="1">
    <citation type="submission" date="2016-10" db="EMBL/GenBank/DDBJ databases">
        <authorList>
            <person name="de Groot N.N."/>
        </authorList>
    </citation>
    <scope>NUCLEOTIDE SEQUENCE [LARGE SCALE GENOMIC DNA]</scope>
    <source>
        <strain evidence="3 4">DSM 15827</strain>
    </source>
</reference>
<dbReference type="Pfam" id="PF01381">
    <property type="entry name" value="HTH_3"/>
    <property type="match status" value="1"/>
</dbReference>
<dbReference type="InterPro" id="IPR011051">
    <property type="entry name" value="RmlC_Cupin_sf"/>
</dbReference>
<dbReference type="Gene3D" id="1.10.260.40">
    <property type="entry name" value="lambda repressor-like DNA-binding domains"/>
    <property type="match status" value="1"/>
</dbReference>
<evidence type="ECO:0000259" key="2">
    <source>
        <dbReference type="PROSITE" id="PS50943"/>
    </source>
</evidence>
<dbReference type="GO" id="GO:0005829">
    <property type="term" value="C:cytosol"/>
    <property type="evidence" value="ECO:0007669"/>
    <property type="project" value="TreeGrafter"/>
</dbReference>
<accession>A0A1H9PJ51</accession>
<organism evidence="3 4">
    <name type="scientific">Granulicatella balaenopterae</name>
    <dbReference type="NCBI Taxonomy" id="137733"/>
    <lineage>
        <taxon>Bacteria</taxon>
        <taxon>Bacillati</taxon>
        <taxon>Bacillota</taxon>
        <taxon>Bacilli</taxon>
        <taxon>Lactobacillales</taxon>
        <taxon>Carnobacteriaceae</taxon>
        <taxon>Granulicatella</taxon>
    </lineage>
</organism>
<dbReference type="GO" id="GO:0003677">
    <property type="term" value="F:DNA binding"/>
    <property type="evidence" value="ECO:0007669"/>
    <property type="project" value="UniProtKB-KW"/>
</dbReference>
<dbReference type="InterPro" id="IPR001387">
    <property type="entry name" value="Cro/C1-type_HTH"/>
</dbReference>
<evidence type="ECO:0000313" key="3">
    <source>
        <dbReference type="EMBL" id="SER47875.1"/>
    </source>
</evidence>
<feature type="domain" description="HTH cro/C1-type" evidence="2">
    <location>
        <begin position="7"/>
        <end position="61"/>
    </location>
</feature>
<dbReference type="RefSeq" id="WP_089747998.1">
    <property type="nucleotide sequence ID" value="NZ_FOGF01000059.1"/>
</dbReference>
<name>A0A1H9PJ51_9LACT</name>
<dbReference type="SUPFAM" id="SSF51182">
    <property type="entry name" value="RmlC-like cupins"/>
    <property type="match status" value="1"/>
</dbReference>
<dbReference type="PROSITE" id="PS50943">
    <property type="entry name" value="HTH_CROC1"/>
    <property type="match status" value="1"/>
</dbReference>
<dbReference type="OrthoDB" id="9814553at2"/>
<dbReference type="CDD" id="cd02209">
    <property type="entry name" value="cupin_XRE_C"/>
    <property type="match status" value="1"/>
</dbReference>
<dbReference type="PANTHER" id="PTHR46797:SF2">
    <property type="entry name" value="TRANSCRIPTIONAL REGULATOR"/>
    <property type="match status" value="1"/>
</dbReference>
<dbReference type="CDD" id="cd00093">
    <property type="entry name" value="HTH_XRE"/>
    <property type="match status" value="1"/>
</dbReference>
<dbReference type="GO" id="GO:0003700">
    <property type="term" value="F:DNA-binding transcription factor activity"/>
    <property type="evidence" value="ECO:0007669"/>
    <property type="project" value="TreeGrafter"/>
</dbReference>
<dbReference type="PANTHER" id="PTHR46797">
    <property type="entry name" value="HTH-TYPE TRANSCRIPTIONAL REGULATOR"/>
    <property type="match status" value="1"/>
</dbReference>
<dbReference type="SUPFAM" id="SSF47413">
    <property type="entry name" value="lambda repressor-like DNA-binding domains"/>
    <property type="match status" value="1"/>
</dbReference>
<proteinExistence type="predicted"/>
<sequence length="180" mass="20415">MEIGNQLKQLRMQKGLTQEELAERTDLSKGYISQLENDLSSPAMETFFDILEVLGCSPKDFFSEELEQSLSVYRPEDMTITQDNRHKTTITWLNPDSNEHEMEPVLLAFEKDGGYKTFQPSLAETFGYVLEGEIEVRVGNEQAIVGAGESFYFESSAKHRLKNASDTQSKLLIVVTDSYL</sequence>